<reference evidence="2" key="2">
    <citation type="submission" date="2020-11" db="EMBL/GenBank/DDBJ databases">
        <authorList>
            <person name="McCartney M.A."/>
            <person name="Auch B."/>
            <person name="Kono T."/>
            <person name="Mallez S."/>
            <person name="Becker A."/>
            <person name="Gohl D.M."/>
            <person name="Silverstein K.A.T."/>
            <person name="Koren S."/>
            <person name="Bechman K.B."/>
            <person name="Herman A."/>
            <person name="Abrahante J.E."/>
            <person name="Garbe J."/>
        </authorList>
    </citation>
    <scope>NUCLEOTIDE SEQUENCE</scope>
    <source>
        <strain evidence="2">Duluth1</strain>
        <tissue evidence="2">Whole animal</tissue>
    </source>
</reference>
<evidence type="ECO:0000256" key="1">
    <source>
        <dbReference type="SAM" id="MobiDB-lite"/>
    </source>
</evidence>
<feature type="compositionally biased region" description="Basic and acidic residues" evidence="1">
    <location>
        <begin position="87"/>
        <end position="100"/>
    </location>
</feature>
<feature type="region of interest" description="Disordered" evidence="1">
    <location>
        <begin position="1"/>
        <end position="22"/>
    </location>
</feature>
<dbReference type="Proteomes" id="UP000828390">
    <property type="component" value="Unassembled WGS sequence"/>
</dbReference>
<dbReference type="AlphaFoldDB" id="A0A9D4CBI3"/>
<organism evidence="2 3">
    <name type="scientific">Dreissena polymorpha</name>
    <name type="common">Zebra mussel</name>
    <name type="synonym">Mytilus polymorpha</name>
    <dbReference type="NCBI Taxonomy" id="45954"/>
    <lineage>
        <taxon>Eukaryota</taxon>
        <taxon>Metazoa</taxon>
        <taxon>Spiralia</taxon>
        <taxon>Lophotrochozoa</taxon>
        <taxon>Mollusca</taxon>
        <taxon>Bivalvia</taxon>
        <taxon>Autobranchia</taxon>
        <taxon>Heteroconchia</taxon>
        <taxon>Euheterodonta</taxon>
        <taxon>Imparidentia</taxon>
        <taxon>Neoheterodontei</taxon>
        <taxon>Myida</taxon>
        <taxon>Dreissenoidea</taxon>
        <taxon>Dreissenidae</taxon>
        <taxon>Dreissena</taxon>
    </lineage>
</organism>
<dbReference type="EMBL" id="JAIWYP010000013">
    <property type="protein sequence ID" value="KAH3720624.1"/>
    <property type="molecule type" value="Genomic_DNA"/>
</dbReference>
<sequence>MLKLAQTNQQTNRQGKNNMSPTIVKTSFSSHIIPLNLGPRKTSHHLEGANFEPIGKKKITHTFTKVMTNDRQHGILKAHHFSKPKRKDGQTDRRTDRRMDGQTYGLSDHYIPPFLRKGA</sequence>
<name>A0A9D4CBI3_DREPO</name>
<reference evidence="2" key="1">
    <citation type="journal article" date="2019" name="bioRxiv">
        <title>The Genome of the Zebra Mussel, Dreissena polymorpha: A Resource for Invasive Species Research.</title>
        <authorList>
            <person name="McCartney M.A."/>
            <person name="Auch B."/>
            <person name="Kono T."/>
            <person name="Mallez S."/>
            <person name="Zhang Y."/>
            <person name="Obille A."/>
            <person name="Becker A."/>
            <person name="Abrahante J.E."/>
            <person name="Garbe J."/>
            <person name="Badalamenti J.P."/>
            <person name="Herman A."/>
            <person name="Mangelson H."/>
            <person name="Liachko I."/>
            <person name="Sullivan S."/>
            <person name="Sone E.D."/>
            <person name="Koren S."/>
            <person name="Silverstein K.A.T."/>
            <person name="Beckman K.B."/>
            <person name="Gohl D.M."/>
        </authorList>
    </citation>
    <scope>NUCLEOTIDE SEQUENCE</scope>
    <source>
        <strain evidence="2">Duluth1</strain>
        <tissue evidence="2">Whole animal</tissue>
    </source>
</reference>
<evidence type="ECO:0000313" key="2">
    <source>
        <dbReference type="EMBL" id="KAH3720624.1"/>
    </source>
</evidence>
<feature type="compositionally biased region" description="Basic residues" evidence="1">
    <location>
        <begin position="74"/>
        <end position="86"/>
    </location>
</feature>
<gene>
    <name evidence="2" type="ORF">DPMN_063526</name>
</gene>
<proteinExistence type="predicted"/>
<feature type="region of interest" description="Disordered" evidence="1">
    <location>
        <begin position="74"/>
        <end position="112"/>
    </location>
</feature>
<accession>A0A9D4CBI3</accession>
<comment type="caution">
    <text evidence="2">The sequence shown here is derived from an EMBL/GenBank/DDBJ whole genome shotgun (WGS) entry which is preliminary data.</text>
</comment>
<evidence type="ECO:0000313" key="3">
    <source>
        <dbReference type="Proteomes" id="UP000828390"/>
    </source>
</evidence>
<protein>
    <submittedName>
        <fullName evidence="2">Uncharacterized protein</fullName>
    </submittedName>
</protein>
<keyword evidence="3" id="KW-1185">Reference proteome</keyword>